<keyword evidence="1" id="KW-0812">Transmembrane</keyword>
<dbReference type="RefSeq" id="WP_129723010.1">
    <property type="nucleotide sequence ID" value="NZ_CP101808.1"/>
</dbReference>
<proteinExistence type="predicted"/>
<protein>
    <recommendedName>
        <fullName evidence="4">DUF202 domain-containing protein</fullName>
    </recommendedName>
</protein>
<evidence type="ECO:0000256" key="1">
    <source>
        <dbReference type="SAM" id="Phobius"/>
    </source>
</evidence>
<organism evidence="2 3">
    <name type="scientific">Mycoplasmopsis equigenitalium</name>
    <dbReference type="NCBI Taxonomy" id="114883"/>
    <lineage>
        <taxon>Bacteria</taxon>
        <taxon>Bacillati</taxon>
        <taxon>Mycoplasmatota</taxon>
        <taxon>Mycoplasmoidales</taxon>
        <taxon>Metamycoplasmataceae</taxon>
        <taxon>Mycoplasmopsis</taxon>
    </lineage>
</organism>
<feature type="transmembrane region" description="Helical" evidence="1">
    <location>
        <begin position="30"/>
        <end position="49"/>
    </location>
</feature>
<keyword evidence="1" id="KW-1133">Transmembrane helix</keyword>
<accession>A0ABY5J0T2</accession>
<evidence type="ECO:0000313" key="3">
    <source>
        <dbReference type="Proteomes" id="UP001059576"/>
    </source>
</evidence>
<keyword evidence="3" id="KW-1185">Reference proteome</keyword>
<evidence type="ECO:0008006" key="4">
    <source>
        <dbReference type="Google" id="ProtNLM"/>
    </source>
</evidence>
<feature type="transmembrane region" description="Helical" evidence="1">
    <location>
        <begin position="69"/>
        <end position="94"/>
    </location>
</feature>
<evidence type="ECO:0000313" key="2">
    <source>
        <dbReference type="EMBL" id="UUD36829.1"/>
    </source>
</evidence>
<dbReference type="EMBL" id="CP101808">
    <property type="protein sequence ID" value="UUD36829.1"/>
    <property type="molecule type" value="Genomic_DNA"/>
</dbReference>
<gene>
    <name evidence="2" type="ORF">NPA09_02940</name>
</gene>
<name>A0ABY5J0T2_9BACT</name>
<reference evidence="2" key="1">
    <citation type="submission" date="2022-07" db="EMBL/GenBank/DDBJ databases">
        <title>Complete genome of Mycoplasma equigenitalium type strain T37.</title>
        <authorList>
            <person name="Spergser J."/>
        </authorList>
    </citation>
    <scope>NUCLEOTIDE SEQUENCE</scope>
    <source>
        <strain evidence="2">T37</strain>
    </source>
</reference>
<sequence>MNTQNITYFLDTFMGHQIAPENETAVKVRLIIFSIFALLTIFFGTFAAIIRHKTRVGFEESKIFNKTTLIICIFLTIACAVIGVSSFFSVLGLVE</sequence>
<keyword evidence="1" id="KW-0472">Membrane</keyword>
<dbReference type="Proteomes" id="UP001059576">
    <property type="component" value="Chromosome"/>
</dbReference>